<dbReference type="InterPro" id="IPR036388">
    <property type="entry name" value="WH-like_DNA-bd_sf"/>
</dbReference>
<dbReference type="SUPFAM" id="SSF52540">
    <property type="entry name" value="P-loop containing nucleoside triphosphate hydrolases"/>
    <property type="match status" value="1"/>
</dbReference>
<evidence type="ECO:0000313" key="7">
    <source>
        <dbReference type="EMBL" id="MFC5057808.1"/>
    </source>
</evidence>
<feature type="domain" description="OmpR/PhoB-type" evidence="6">
    <location>
        <begin position="1"/>
        <end position="95"/>
    </location>
</feature>
<dbReference type="InterPro" id="IPR016032">
    <property type="entry name" value="Sig_transdc_resp-reg_C-effctor"/>
</dbReference>
<dbReference type="SMART" id="SM00862">
    <property type="entry name" value="Trans_reg_C"/>
    <property type="match status" value="1"/>
</dbReference>
<accession>A0ABV9Y6G5</accession>
<evidence type="ECO:0000256" key="5">
    <source>
        <dbReference type="PROSITE-ProRule" id="PRU01091"/>
    </source>
</evidence>
<dbReference type="InterPro" id="IPR002182">
    <property type="entry name" value="NB-ARC"/>
</dbReference>
<keyword evidence="2" id="KW-0805">Transcription regulation</keyword>
<dbReference type="InterPro" id="IPR011990">
    <property type="entry name" value="TPR-like_helical_dom_sf"/>
</dbReference>
<sequence>MNDLRFGVLGPLEVRFDDRVVPVPAGAARVLLASLLLRANEVVPTDLLVDRLWDGSPPTASRARATLQMVVTRLRRALGPANVVRTVTEGYLADVPPGSLDLHRFRDLVRVGRFAEALALWRGEPLSDVRSDLLHREGVAPLLEERLSVLERRVDADLATGRTRELVAELRSLTTAHPLRERFWAQLMTALHRSDRQAEALAAYREVRAHLAEELGVEPGPALREAHRQVLGAEPAEPAEPPPRTPVVPRQLPAPPPFFTGREDALRALDEAAAGGSVVISAINGTAGVGKTALAVHWAHRVAHRFPDGQLHVNLRGYDVNSEPVGPDTALRGFLEALGVSPASIPSGVDEMAAMYRSLLADRRVLVLLDNARDADQVRPLLPASPRCAVLVTSRDNLTGLVAAEGAAPLSLSLLGNAESIALLELRLGGRRVAAEAGAIDELVARCAGLPLALNVVAARAAVHPGLSLRALADELIDECTGLDALETGDHATSVRTTLSWSYRHLDPDTARLFRLLSLANGPDLTAPAAASLAGVPVGVARRLLGRLTGAHLLAAREPGRYHWHDLLRAYATELVCEHETEEEQRVAVRRLLDFYLHSAHRATALMTRSQAPLPLTAADPVVRPVEFADREAAVEWYRKEHQNLVEAVRLAGRHGFPEHAWQLPATLWPLLDLRQNSAQWTDLTEIGLAAARSLGDKYAEALALHTLGCIAKSRSEHDSALSLFKAALRLREEVGDVRGVASSHTQAASTCALAGRFDEAVALHLRAIELARAAPEASILLITLNNYADTLARMGAYARALEPHREAMALVGPSDRHMLASIRDTLGVIYLGLGRYEQAIREFTEILASPRGLLTSRQEELTLGNLATALEVTGDLDGAVDALRRALEVLERDANPRAEEVRARLAGLERAVGAVR</sequence>
<dbReference type="PANTHER" id="PTHR35807:SF1">
    <property type="entry name" value="TRANSCRIPTIONAL REGULATOR REDD"/>
    <property type="match status" value="1"/>
</dbReference>
<keyword evidence="4" id="KW-0804">Transcription</keyword>
<dbReference type="SMART" id="SM01043">
    <property type="entry name" value="BTAD"/>
    <property type="match status" value="1"/>
</dbReference>
<gene>
    <name evidence="7" type="ORF">ACFPFM_29185</name>
</gene>
<keyword evidence="3 5" id="KW-0238">DNA-binding</keyword>
<evidence type="ECO:0000256" key="2">
    <source>
        <dbReference type="ARBA" id="ARBA00023015"/>
    </source>
</evidence>
<dbReference type="InterPro" id="IPR027417">
    <property type="entry name" value="P-loop_NTPase"/>
</dbReference>
<dbReference type="Gene3D" id="1.25.40.10">
    <property type="entry name" value="Tetratricopeptide repeat domain"/>
    <property type="match status" value="3"/>
</dbReference>
<evidence type="ECO:0000256" key="4">
    <source>
        <dbReference type="ARBA" id="ARBA00023163"/>
    </source>
</evidence>
<evidence type="ECO:0000259" key="6">
    <source>
        <dbReference type="PROSITE" id="PS51755"/>
    </source>
</evidence>
<dbReference type="InterPro" id="IPR051677">
    <property type="entry name" value="AfsR-DnrI-RedD_regulator"/>
</dbReference>
<evidence type="ECO:0000313" key="8">
    <source>
        <dbReference type="Proteomes" id="UP001595833"/>
    </source>
</evidence>
<feature type="DNA-binding region" description="OmpR/PhoB-type" evidence="5">
    <location>
        <begin position="1"/>
        <end position="95"/>
    </location>
</feature>
<keyword evidence="8" id="KW-1185">Reference proteome</keyword>
<dbReference type="Proteomes" id="UP001595833">
    <property type="component" value="Unassembled WGS sequence"/>
</dbReference>
<dbReference type="Gene3D" id="3.40.50.300">
    <property type="entry name" value="P-loop containing nucleotide triphosphate hydrolases"/>
    <property type="match status" value="1"/>
</dbReference>
<comment type="caution">
    <text evidence="7">The sequence shown here is derived from an EMBL/GenBank/DDBJ whole genome shotgun (WGS) entry which is preliminary data.</text>
</comment>
<protein>
    <submittedName>
        <fullName evidence="7">BTAD domain-containing putative transcriptional regulator</fullName>
    </submittedName>
</protein>
<dbReference type="SUPFAM" id="SSF46894">
    <property type="entry name" value="C-terminal effector domain of the bipartite response regulators"/>
    <property type="match status" value="1"/>
</dbReference>
<dbReference type="Pfam" id="PF00931">
    <property type="entry name" value="NB-ARC"/>
    <property type="match status" value="1"/>
</dbReference>
<dbReference type="InterPro" id="IPR019734">
    <property type="entry name" value="TPR_rpt"/>
</dbReference>
<dbReference type="InterPro" id="IPR005158">
    <property type="entry name" value="BTAD"/>
</dbReference>
<dbReference type="PROSITE" id="PS51755">
    <property type="entry name" value="OMPR_PHOB"/>
    <property type="match status" value="1"/>
</dbReference>
<dbReference type="SUPFAM" id="SSF48452">
    <property type="entry name" value="TPR-like"/>
    <property type="match status" value="2"/>
</dbReference>
<dbReference type="RefSeq" id="WP_344036104.1">
    <property type="nucleotide sequence ID" value="NZ_BAAAKE010000004.1"/>
</dbReference>
<reference evidence="8" key="1">
    <citation type="journal article" date="2019" name="Int. J. Syst. Evol. Microbiol.">
        <title>The Global Catalogue of Microorganisms (GCM) 10K type strain sequencing project: providing services to taxonomists for standard genome sequencing and annotation.</title>
        <authorList>
            <consortium name="The Broad Institute Genomics Platform"/>
            <consortium name="The Broad Institute Genome Sequencing Center for Infectious Disease"/>
            <person name="Wu L."/>
            <person name="Ma J."/>
        </authorList>
    </citation>
    <scope>NUCLEOTIDE SEQUENCE [LARGE SCALE GENOMIC DNA]</scope>
    <source>
        <strain evidence="8">KCTC 12848</strain>
    </source>
</reference>
<comment type="similarity">
    <text evidence="1">Belongs to the AfsR/DnrI/RedD regulatory family.</text>
</comment>
<dbReference type="InterPro" id="IPR001867">
    <property type="entry name" value="OmpR/PhoB-type_DNA-bd"/>
</dbReference>
<dbReference type="SMART" id="SM00028">
    <property type="entry name" value="TPR"/>
    <property type="match status" value="4"/>
</dbReference>
<proteinExistence type="inferred from homology"/>
<dbReference type="PRINTS" id="PR00364">
    <property type="entry name" value="DISEASERSIST"/>
</dbReference>
<dbReference type="EMBL" id="JBHSJB010000028">
    <property type="protein sequence ID" value="MFC5057808.1"/>
    <property type="molecule type" value="Genomic_DNA"/>
</dbReference>
<dbReference type="Gene3D" id="1.10.10.10">
    <property type="entry name" value="Winged helix-like DNA-binding domain superfamily/Winged helix DNA-binding domain"/>
    <property type="match status" value="1"/>
</dbReference>
<dbReference type="Pfam" id="PF13424">
    <property type="entry name" value="TPR_12"/>
    <property type="match status" value="1"/>
</dbReference>
<organism evidence="7 8">
    <name type="scientific">Saccharothrix xinjiangensis</name>
    <dbReference type="NCBI Taxonomy" id="204798"/>
    <lineage>
        <taxon>Bacteria</taxon>
        <taxon>Bacillati</taxon>
        <taxon>Actinomycetota</taxon>
        <taxon>Actinomycetes</taxon>
        <taxon>Pseudonocardiales</taxon>
        <taxon>Pseudonocardiaceae</taxon>
        <taxon>Saccharothrix</taxon>
    </lineage>
</organism>
<evidence type="ECO:0000256" key="3">
    <source>
        <dbReference type="ARBA" id="ARBA00023125"/>
    </source>
</evidence>
<dbReference type="PANTHER" id="PTHR35807">
    <property type="entry name" value="TRANSCRIPTIONAL REGULATOR REDD-RELATED"/>
    <property type="match status" value="1"/>
</dbReference>
<dbReference type="Pfam" id="PF03704">
    <property type="entry name" value="BTAD"/>
    <property type="match status" value="1"/>
</dbReference>
<dbReference type="CDD" id="cd15831">
    <property type="entry name" value="BTAD"/>
    <property type="match status" value="1"/>
</dbReference>
<name>A0ABV9Y6G5_9PSEU</name>
<evidence type="ECO:0000256" key="1">
    <source>
        <dbReference type="ARBA" id="ARBA00005820"/>
    </source>
</evidence>